<evidence type="ECO:0000256" key="1">
    <source>
        <dbReference type="SAM" id="MobiDB-lite"/>
    </source>
</evidence>
<feature type="region of interest" description="Disordered" evidence="1">
    <location>
        <begin position="1"/>
        <end position="35"/>
    </location>
</feature>
<protein>
    <submittedName>
        <fullName evidence="2">cDNA clone:J033001C17, full insert sequence</fullName>
    </submittedName>
</protein>
<dbReference type="AlphaFoldDB" id="B7ELQ0"/>
<feature type="compositionally biased region" description="Low complexity" evidence="1">
    <location>
        <begin position="77"/>
        <end position="96"/>
    </location>
</feature>
<sequence>MPLPPPRAAASASPLRRRCRRAGASRRTRRKRGGECSSPLPFSVLLCLRGTVPRRRCRRRPAGWHRPFPSPRRVILSDAAPSSSSSDGVRSSAAATSSTSADRATTYLLLLCRRKGTDMYANADLQREKEREPWRIVPPFISLYLLHFCCISGPQGGCCCLAGAPL</sequence>
<feature type="compositionally biased region" description="Basic residues" evidence="1">
    <location>
        <begin position="15"/>
        <end position="32"/>
    </location>
</feature>
<proteinExistence type="evidence at transcript level"/>
<name>B7ELQ0_ORYSJ</name>
<evidence type="ECO:0000313" key="2">
    <source>
        <dbReference type="EMBL" id="BAG93297.1"/>
    </source>
</evidence>
<reference evidence="2" key="1">
    <citation type="journal article" date="2003" name="Science">
        <title>Collection, Mapping, and Annotation of Over 28,000 cDNA Clones from japonica Rice.</title>
        <authorList>
            <person name="Kikuchi S."/>
            <person name="Satoh K."/>
            <person name="Nagata T."/>
            <person name="Kawagashira N."/>
            <person name="Doi K."/>
            <person name="Kishimoto N."/>
            <person name="Yazaki J."/>
            <person name="Ishikawa M."/>
            <person name="Yamada H."/>
            <person name="Ooka H."/>
            <person name="Hotta I."/>
            <person name="Kojima K."/>
            <person name="Namiki T."/>
            <person name="Ohneda E."/>
            <person name="Yahagi W."/>
            <person name="Suzuki K."/>
            <person name="Li C."/>
            <person name="Ohtsuki K."/>
            <person name="Shishiki T."/>
            <person name="Otomo Y."/>
            <person name="Murakami K."/>
            <person name="Iida Y."/>
            <person name="Sugano S."/>
            <person name="Fujimura T."/>
            <person name="Suzuki Y."/>
            <person name="Tsunoda Y."/>
            <person name="Kurosaki T."/>
            <person name="Kodama T."/>
            <person name="Masuda H."/>
            <person name="Kobayashi M."/>
            <person name="Xie Q."/>
            <person name="Lu M."/>
            <person name="Narikawa R."/>
            <person name="Sugiyama A."/>
            <person name="Mizuno K."/>
            <person name="Yokomizo S."/>
            <person name="Niikura J."/>
            <person name="Ikeda R."/>
            <person name="Ishibiki J."/>
            <person name="Kawamata M."/>
            <person name="Yoshimura A."/>
            <person name="Miura J."/>
            <person name="Kusumegi T."/>
            <person name="Oka M."/>
            <person name="Ryu R."/>
            <person name="Ueda M."/>
            <person name="Matsubara K."/>
            <person name="Kawai J."/>
            <person name="Carninci P."/>
            <person name="Adachi J."/>
            <person name="Aizawa K."/>
            <person name="Arakawa T."/>
            <person name="Fukuda S."/>
            <person name="Hara A."/>
            <person name="Hashidume W."/>
            <person name="Hayatsu N."/>
            <person name="Imotani K."/>
            <person name="Ishii Y."/>
            <person name="Itoh M."/>
            <person name="Kagawa I."/>
            <person name="Kondo S."/>
            <person name="Konno H."/>
            <person name="Miyazaki A."/>
            <person name="Osato N."/>
            <person name="Ota Y."/>
            <person name="Saito R."/>
            <person name="Sasaki D."/>
            <person name="Sato K."/>
            <person name="Shibata K."/>
            <person name="Shinagawa A."/>
            <person name="Shiraki T."/>
            <person name="Yoshino M."/>
            <person name="Hayashizaki Y."/>
        </authorList>
    </citation>
    <scope>NUCLEOTIDE SEQUENCE</scope>
</reference>
<dbReference type="EMBL" id="AK073119">
    <property type="protein sequence ID" value="BAG93297.1"/>
    <property type="molecule type" value="mRNA"/>
</dbReference>
<organism evidence="2">
    <name type="scientific">Oryza sativa subsp. japonica</name>
    <name type="common">Rice</name>
    <dbReference type="NCBI Taxonomy" id="39947"/>
    <lineage>
        <taxon>Eukaryota</taxon>
        <taxon>Viridiplantae</taxon>
        <taxon>Streptophyta</taxon>
        <taxon>Embryophyta</taxon>
        <taxon>Tracheophyta</taxon>
        <taxon>Spermatophyta</taxon>
        <taxon>Magnoliopsida</taxon>
        <taxon>Liliopsida</taxon>
        <taxon>Poales</taxon>
        <taxon>Poaceae</taxon>
        <taxon>BOP clade</taxon>
        <taxon>Oryzoideae</taxon>
        <taxon>Oryzeae</taxon>
        <taxon>Oryzinae</taxon>
        <taxon>Oryza</taxon>
        <taxon>Oryza sativa</taxon>
    </lineage>
</organism>
<feature type="region of interest" description="Disordered" evidence="1">
    <location>
        <begin position="75"/>
        <end position="96"/>
    </location>
</feature>
<accession>B7ELQ0</accession>